<dbReference type="InterPro" id="IPR035097">
    <property type="entry name" value="M29_N-terminal"/>
</dbReference>
<dbReference type="EMBL" id="MWBQ01000157">
    <property type="protein sequence ID" value="OQA55466.1"/>
    <property type="molecule type" value="Genomic_DNA"/>
</dbReference>
<comment type="similarity">
    <text evidence="4">Belongs to the peptidase M29 family.</text>
</comment>
<evidence type="ECO:0000313" key="10">
    <source>
        <dbReference type="EMBL" id="OQA55466.1"/>
    </source>
</evidence>
<dbReference type="SUPFAM" id="SSF144052">
    <property type="entry name" value="Thermophilic metalloprotease-like"/>
    <property type="match status" value="1"/>
</dbReference>
<accession>A0A1V5SLL6</accession>
<evidence type="ECO:0000256" key="4">
    <source>
        <dbReference type="ARBA" id="ARBA00008236"/>
    </source>
</evidence>
<dbReference type="Gene3D" id="3.40.1830.10">
    <property type="entry name" value="Thermophilic metalloprotease (M29)"/>
    <property type="match status" value="1"/>
</dbReference>
<evidence type="ECO:0000256" key="1">
    <source>
        <dbReference type="ARBA" id="ARBA00001941"/>
    </source>
</evidence>
<sequence>MDKRWKELGKLLVNYSTSVQPKERVMIAMTEVETCPLVQAVYEACVQAGAHPQVQFLSEKLNRSLLKYGSDQQIEWIPEIEAYGMEWADVYIGLRGAHNLKVFWDIPSPKLAQLRRSMGKISTLRWEKTRWCLVRVPNASLAQEAEMDEETITDMFFSACLLDWSEISEKWNRWATLLSQGSEIRILGYKTDLHFSVKGRSWQVANGKINMPDGEIMTSPDDSTVEGEIYFEFPGVLGGRLMYDVHLQWQKGELVKATSSTHQDFLQSTIQSDPGASRIGEFAFGTNPEVKYFCKDILLDEKIGGTIHIALGRAYPETGGTNKSAIHWDIVKDMRKEGEVYLDGNLIFQKGKMLI</sequence>
<comment type="cofactor">
    <cofactor evidence="1">
        <name>Co(2+)</name>
        <dbReference type="ChEBI" id="CHEBI:48828"/>
    </cofactor>
</comment>
<proteinExistence type="inferred from homology"/>
<dbReference type="Proteomes" id="UP000485569">
    <property type="component" value="Unassembled WGS sequence"/>
</dbReference>
<evidence type="ECO:0000256" key="6">
    <source>
        <dbReference type="ARBA" id="ARBA00022670"/>
    </source>
</evidence>
<keyword evidence="5 10" id="KW-0031">Aminopeptidase</keyword>
<dbReference type="PANTHER" id="PTHR34448:SF1">
    <property type="entry name" value="BLL6088 PROTEIN"/>
    <property type="match status" value="1"/>
</dbReference>
<dbReference type="EC" id="3.4.11.-" evidence="10"/>
<dbReference type="PANTHER" id="PTHR34448">
    <property type="entry name" value="AMINOPEPTIDASE"/>
    <property type="match status" value="1"/>
</dbReference>
<dbReference type="AlphaFoldDB" id="A0A1V5SLL6"/>
<keyword evidence="7" id="KW-0479">Metal-binding</keyword>
<dbReference type="GO" id="GO:0046872">
    <property type="term" value="F:metal ion binding"/>
    <property type="evidence" value="ECO:0007669"/>
    <property type="project" value="UniProtKB-KW"/>
</dbReference>
<evidence type="ECO:0000256" key="7">
    <source>
        <dbReference type="ARBA" id="ARBA00022723"/>
    </source>
</evidence>
<evidence type="ECO:0000256" key="5">
    <source>
        <dbReference type="ARBA" id="ARBA00022438"/>
    </source>
</evidence>
<name>A0A1V5SLL6_9BACT</name>
<comment type="cofactor">
    <cofactor evidence="3">
        <name>Zn(2+)</name>
        <dbReference type="ChEBI" id="CHEBI:29105"/>
    </cofactor>
</comment>
<comment type="cofactor">
    <cofactor evidence="2">
        <name>Mg(2+)</name>
        <dbReference type="ChEBI" id="CHEBI:18420"/>
    </cofactor>
</comment>
<dbReference type="InterPro" id="IPR000787">
    <property type="entry name" value="Peptidase_M29"/>
</dbReference>
<evidence type="ECO:0000256" key="2">
    <source>
        <dbReference type="ARBA" id="ARBA00001946"/>
    </source>
</evidence>
<keyword evidence="6" id="KW-0645">Protease</keyword>
<dbReference type="InterPro" id="IPR052170">
    <property type="entry name" value="M29_Exopeptidase"/>
</dbReference>
<comment type="caution">
    <text evidence="10">The sequence shown here is derived from an EMBL/GenBank/DDBJ whole genome shotgun (WGS) entry which is preliminary data.</text>
</comment>
<evidence type="ECO:0000256" key="9">
    <source>
        <dbReference type="ARBA" id="ARBA00023049"/>
    </source>
</evidence>
<keyword evidence="8 10" id="KW-0378">Hydrolase</keyword>
<dbReference type="GO" id="GO:0006508">
    <property type="term" value="P:proteolysis"/>
    <property type="evidence" value="ECO:0007669"/>
    <property type="project" value="UniProtKB-KW"/>
</dbReference>
<dbReference type="Pfam" id="PF02073">
    <property type="entry name" value="Peptidase_M29"/>
    <property type="match status" value="1"/>
</dbReference>
<evidence type="ECO:0000256" key="3">
    <source>
        <dbReference type="ARBA" id="ARBA00001947"/>
    </source>
</evidence>
<keyword evidence="9" id="KW-0482">Metalloprotease</keyword>
<gene>
    <name evidence="10" type="primary">pepS</name>
    <name evidence="10" type="ORF">BWY41_01644</name>
</gene>
<protein>
    <submittedName>
        <fullName evidence="10">Aminopeptidase PepS</fullName>
        <ecNumber evidence="10">3.4.11.-</ecNumber>
    </submittedName>
</protein>
<dbReference type="GO" id="GO:0004177">
    <property type="term" value="F:aminopeptidase activity"/>
    <property type="evidence" value="ECO:0007669"/>
    <property type="project" value="UniProtKB-KW"/>
</dbReference>
<evidence type="ECO:0000256" key="8">
    <source>
        <dbReference type="ARBA" id="ARBA00022801"/>
    </source>
</evidence>
<dbReference type="GO" id="GO:0008237">
    <property type="term" value="F:metallopeptidase activity"/>
    <property type="evidence" value="ECO:0007669"/>
    <property type="project" value="UniProtKB-KW"/>
</dbReference>
<reference evidence="10" key="1">
    <citation type="submission" date="2017-02" db="EMBL/GenBank/DDBJ databases">
        <title>Delving into the versatile metabolic prowess of the omnipresent phylum Bacteroidetes.</title>
        <authorList>
            <person name="Nobu M.K."/>
            <person name="Mei R."/>
            <person name="Narihiro T."/>
            <person name="Kuroda K."/>
            <person name="Liu W.-T."/>
        </authorList>
    </citation>
    <scope>NUCLEOTIDE SEQUENCE</scope>
    <source>
        <strain evidence="10">ADurb.Bin276</strain>
    </source>
</reference>
<organism evidence="10">
    <name type="scientific">Candidatus Atribacter allofermentans</name>
    <dbReference type="NCBI Taxonomy" id="1852833"/>
    <lineage>
        <taxon>Bacteria</taxon>
        <taxon>Pseudomonadati</taxon>
        <taxon>Atribacterota</taxon>
        <taxon>Atribacteria</taxon>
        <taxon>Atribacterales</taxon>
        <taxon>Atribacteraceae</taxon>
        <taxon>Atribacter</taxon>
    </lineage>
</organism>